<dbReference type="RefSeq" id="WP_075587407.1">
    <property type="nucleotide sequence ID" value="NZ_MSYM01000016.1"/>
</dbReference>
<dbReference type="AlphaFoldDB" id="A0A1Q8YCD2"/>
<dbReference type="STRING" id="81479.RA876_10100"/>
<comment type="caution">
    <text evidence="1">The sequence shown here is derived from an EMBL/GenBank/DDBJ whole genome shotgun (WGS) entry which is preliminary data.</text>
</comment>
<organism evidence="1 2">
    <name type="scientific">Rhodoferax antarcticus ANT.BR</name>
    <dbReference type="NCBI Taxonomy" id="1111071"/>
    <lineage>
        <taxon>Bacteria</taxon>
        <taxon>Pseudomonadati</taxon>
        <taxon>Pseudomonadota</taxon>
        <taxon>Betaproteobacteria</taxon>
        <taxon>Burkholderiales</taxon>
        <taxon>Comamonadaceae</taxon>
        <taxon>Rhodoferax</taxon>
    </lineage>
</organism>
<gene>
    <name evidence="1" type="primary">ciaB</name>
    <name evidence="1" type="ORF">BLL52_3217</name>
</gene>
<proteinExistence type="predicted"/>
<reference evidence="1 2" key="1">
    <citation type="submission" date="2017-01" db="EMBL/GenBank/DDBJ databases">
        <title>Genome sequence of Rhodoferax antarcticus ANT.BR, a psychrophilic purple nonsulfur bacterium from an Antarctic microbial mat.</title>
        <authorList>
            <person name="Baker J."/>
            <person name="Riester C."/>
            <person name="Skinner B."/>
            <person name="Newell A."/>
            <person name="Swingley W."/>
            <person name="Madigan M."/>
            <person name="Jung D."/>
            <person name="Asao M."/>
            <person name="Chen M."/>
            <person name="Loughlin P."/>
            <person name="Pan H."/>
            <person name="Lin S."/>
            <person name="Li N."/>
            <person name="Shaw J."/>
            <person name="Prado M."/>
            <person name="Sherman C."/>
            <person name="Li X."/>
            <person name="Tang J."/>
            <person name="Blankenship R."/>
            <person name="Zhao T."/>
            <person name="Touchman J."/>
            <person name="Sattley M."/>
        </authorList>
    </citation>
    <scope>NUCLEOTIDE SEQUENCE [LARGE SCALE GENOMIC DNA]</scope>
    <source>
        <strain evidence="1 2">ANT.BR</strain>
    </source>
</reference>
<accession>A0A1Q8YCD2</accession>
<keyword evidence="2" id="KW-1185">Reference proteome</keyword>
<dbReference type="EMBL" id="MSYM01000016">
    <property type="protein sequence ID" value="OLP05549.1"/>
    <property type="molecule type" value="Genomic_DNA"/>
</dbReference>
<name>A0A1Q8YCD2_9BURK</name>
<sequence length="345" mass="39712">MSTSSKKDLTTSAVDRQNVLNNPYALVEIERVTGIQGIPFEGKTVVLKEQIAAFFEVTIRTVENYLEQHTAEITRNGYEVLKGERLKTLKAAIQDLDVPETDFGNISKTPQLGVFDFRAFLNLAMLVSESERAKMLRQVILDVVIDTINKRTGGATKYINQRDEDFLQAAFSEESYRKQFTDALRDGVDMGPFKYAVYTDKIYVSIFKEKSKEYRKLLRLEKKDKVRATFYAEVLDLVAAYECGFADVLNQAVTSKGRKLRPSEVDKVFAAFEQQAHWRPLVEKARMKMASRDLAFRDALHLQLKEYVAPVQREDYERFIGERSKELSERLEEAKDVMKRLKDRG</sequence>
<dbReference type="Proteomes" id="UP000185911">
    <property type="component" value="Unassembled WGS sequence"/>
</dbReference>
<evidence type="ECO:0000313" key="1">
    <source>
        <dbReference type="EMBL" id="OLP05549.1"/>
    </source>
</evidence>
<evidence type="ECO:0000313" key="2">
    <source>
        <dbReference type="Proteomes" id="UP000185911"/>
    </source>
</evidence>
<protein>
    <submittedName>
        <fullName evidence="1">CiaB protein</fullName>
    </submittedName>
</protein>